<evidence type="ECO:0008006" key="4">
    <source>
        <dbReference type="Google" id="ProtNLM"/>
    </source>
</evidence>
<dbReference type="EMBL" id="JAWDJR010000007">
    <property type="protein sequence ID" value="KAK9971941.1"/>
    <property type="molecule type" value="Genomic_DNA"/>
</dbReference>
<gene>
    <name evidence="2" type="ORF">ABG768_025279</name>
</gene>
<feature type="compositionally biased region" description="Basic and acidic residues" evidence="1">
    <location>
        <begin position="48"/>
        <end position="60"/>
    </location>
</feature>
<protein>
    <recommendedName>
        <fullName evidence="4">MHC class I antigen</fullName>
    </recommendedName>
</protein>
<name>A0AAW2AE35_CULAL</name>
<sequence length="60" mass="6826">RIWDDQLYHETELGFGFGVHSERFADGLVDEGRRAPTDSASNWSSSEDPTHPWHVGRDKA</sequence>
<evidence type="ECO:0000313" key="3">
    <source>
        <dbReference type="Proteomes" id="UP001479290"/>
    </source>
</evidence>
<reference evidence="2 3" key="1">
    <citation type="submission" date="2024-05" db="EMBL/GenBank/DDBJ databases">
        <title>A high-quality chromosomal-level genome assembly of Topmouth culter (Culter alburnus).</title>
        <authorList>
            <person name="Zhao H."/>
        </authorList>
    </citation>
    <scope>NUCLEOTIDE SEQUENCE [LARGE SCALE GENOMIC DNA]</scope>
    <source>
        <strain evidence="2">CATC2023</strain>
        <tissue evidence="2">Muscle</tissue>
    </source>
</reference>
<feature type="region of interest" description="Disordered" evidence="1">
    <location>
        <begin position="30"/>
        <end position="60"/>
    </location>
</feature>
<accession>A0AAW2AE35</accession>
<comment type="caution">
    <text evidence="2">The sequence shown here is derived from an EMBL/GenBank/DDBJ whole genome shotgun (WGS) entry which is preliminary data.</text>
</comment>
<keyword evidence="3" id="KW-1185">Reference proteome</keyword>
<proteinExistence type="predicted"/>
<feature type="compositionally biased region" description="Polar residues" evidence="1">
    <location>
        <begin position="38"/>
        <end position="47"/>
    </location>
</feature>
<organism evidence="2 3">
    <name type="scientific">Culter alburnus</name>
    <name type="common">Topmouth culter</name>
    <dbReference type="NCBI Taxonomy" id="194366"/>
    <lineage>
        <taxon>Eukaryota</taxon>
        <taxon>Metazoa</taxon>
        <taxon>Chordata</taxon>
        <taxon>Craniata</taxon>
        <taxon>Vertebrata</taxon>
        <taxon>Euteleostomi</taxon>
        <taxon>Actinopterygii</taxon>
        <taxon>Neopterygii</taxon>
        <taxon>Teleostei</taxon>
        <taxon>Ostariophysi</taxon>
        <taxon>Cypriniformes</taxon>
        <taxon>Xenocyprididae</taxon>
        <taxon>Xenocypridinae</taxon>
        <taxon>Culter</taxon>
    </lineage>
</organism>
<evidence type="ECO:0000313" key="2">
    <source>
        <dbReference type="EMBL" id="KAK9971941.1"/>
    </source>
</evidence>
<evidence type="ECO:0000256" key="1">
    <source>
        <dbReference type="SAM" id="MobiDB-lite"/>
    </source>
</evidence>
<dbReference type="AlphaFoldDB" id="A0AAW2AE35"/>
<dbReference type="Proteomes" id="UP001479290">
    <property type="component" value="Unassembled WGS sequence"/>
</dbReference>
<feature type="non-terminal residue" evidence="2">
    <location>
        <position position="1"/>
    </location>
</feature>